<dbReference type="OrthoDB" id="1885001at2759"/>
<dbReference type="Pfam" id="PF04398">
    <property type="entry name" value="DUF538"/>
    <property type="match status" value="1"/>
</dbReference>
<dbReference type="KEGG" id="tcc:18596506"/>
<dbReference type="EMBL" id="CM001884">
    <property type="protein sequence ID" value="EOY27707.1"/>
    <property type="molecule type" value="Genomic_DNA"/>
</dbReference>
<dbReference type="PANTHER" id="PTHR31676">
    <property type="entry name" value="T31J12.3 PROTEIN-RELATED"/>
    <property type="match status" value="1"/>
</dbReference>
<protein>
    <recommendedName>
        <fullName evidence="3">DUF538 family protein</fullName>
    </recommendedName>
</protein>
<reference evidence="1 2" key="1">
    <citation type="journal article" date="2013" name="Genome Biol.">
        <title>The genome sequence of the most widely cultivated cacao type and its use to identify candidate genes regulating pod color.</title>
        <authorList>
            <person name="Motamayor J.C."/>
            <person name="Mockaitis K."/>
            <person name="Schmutz J."/>
            <person name="Haiminen N."/>
            <person name="Iii D.L."/>
            <person name="Cornejo O."/>
            <person name="Findley S.D."/>
            <person name="Zheng P."/>
            <person name="Utro F."/>
            <person name="Royaert S."/>
            <person name="Saski C."/>
            <person name="Jenkins J."/>
            <person name="Podicheti R."/>
            <person name="Zhao M."/>
            <person name="Scheffler B.E."/>
            <person name="Stack J.C."/>
            <person name="Feltus F.A."/>
            <person name="Mustiga G.M."/>
            <person name="Amores F."/>
            <person name="Phillips W."/>
            <person name="Marelli J.P."/>
            <person name="May G.D."/>
            <person name="Shapiro H."/>
            <person name="Ma J."/>
            <person name="Bustamante C.D."/>
            <person name="Schnell R.J."/>
            <person name="Main D."/>
            <person name="Gilbert D."/>
            <person name="Parida L."/>
            <person name="Kuhn D.N."/>
        </authorList>
    </citation>
    <scope>NUCLEOTIDE SEQUENCE [LARGE SCALE GENOMIC DNA]</scope>
    <source>
        <strain evidence="2">cv. Matina 1-6</strain>
    </source>
</reference>
<dbReference type="PANTHER" id="PTHR31676:SF7">
    <property type="entry name" value="DUF538 DOMAIN-CONTAINING PROTEIN"/>
    <property type="match status" value="1"/>
</dbReference>
<evidence type="ECO:0000313" key="2">
    <source>
        <dbReference type="Proteomes" id="UP000026915"/>
    </source>
</evidence>
<dbReference type="SUPFAM" id="SSF141562">
    <property type="entry name" value="At5g01610-like"/>
    <property type="match status" value="1"/>
</dbReference>
<dbReference type="STRING" id="3641.A0A061GF08"/>
<organism evidence="1 2">
    <name type="scientific">Theobroma cacao</name>
    <name type="common">Cacao</name>
    <name type="synonym">Cocoa</name>
    <dbReference type="NCBI Taxonomy" id="3641"/>
    <lineage>
        <taxon>Eukaryota</taxon>
        <taxon>Viridiplantae</taxon>
        <taxon>Streptophyta</taxon>
        <taxon>Embryophyta</taxon>
        <taxon>Tracheophyta</taxon>
        <taxon>Spermatophyta</taxon>
        <taxon>Magnoliopsida</taxon>
        <taxon>eudicotyledons</taxon>
        <taxon>Gunneridae</taxon>
        <taxon>Pentapetalae</taxon>
        <taxon>rosids</taxon>
        <taxon>malvids</taxon>
        <taxon>Malvales</taxon>
        <taxon>Malvaceae</taxon>
        <taxon>Byttnerioideae</taxon>
        <taxon>Theobroma</taxon>
    </lineage>
</organism>
<sequence length="146" mass="16469">MALQQIATNREAAEIYQGAALCKQKSMELLGEFHLPKGLMPLDNLVEVGYNRTTGFVWLKQQKSLEYRFKAIGKTVSYEPEMTAFVEDRRMRRLTGVKSKELLIWVSVSDIFIDKSNPSKITFANSTGLSRSFPVAAFEAEGEGRN</sequence>
<dbReference type="eggNOG" id="ENOG502S0BP">
    <property type="taxonomic scope" value="Eukaryota"/>
</dbReference>
<dbReference type="InterPro" id="IPR007493">
    <property type="entry name" value="DUF538"/>
</dbReference>
<dbReference type="Gramene" id="EOY27707">
    <property type="protein sequence ID" value="EOY27707"/>
    <property type="gene ID" value="TCM_029489"/>
</dbReference>
<evidence type="ECO:0000313" key="1">
    <source>
        <dbReference type="EMBL" id="EOY27707.1"/>
    </source>
</evidence>
<dbReference type="OMA" id="VSYEPEM"/>
<dbReference type="AlphaFoldDB" id="A0A061GF08"/>
<dbReference type="HOGENOM" id="CLU_105193_1_0_1"/>
<gene>
    <name evidence="1" type="ORF">TCM_029489</name>
</gene>
<proteinExistence type="predicted"/>
<name>A0A061GF08_THECC</name>
<dbReference type="Gene3D" id="2.30.240.10">
    <property type="entry name" value="At5g01610-like"/>
    <property type="match status" value="1"/>
</dbReference>
<dbReference type="GO" id="GO:0005634">
    <property type="term" value="C:nucleus"/>
    <property type="evidence" value="ECO:0007669"/>
    <property type="project" value="EnsemblPlants"/>
</dbReference>
<dbReference type="FunCoup" id="A0A061GF08">
    <property type="interactions" value="57"/>
</dbReference>
<keyword evidence="2" id="KW-1185">Reference proteome</keyword>
<dbReference type="Gramene" id="Tc06v2_t012360.1">
    <property type="protein sequence ID" value="Tc06v2_p012360.1"/>
    <property type="gene ID" value="Tc06v2_g012360"/>
</dbReference>
<dbReference type="InParanoid" id="A0A061GF08"/>
<evidence type="ECO:0008006" key="3">
    <source>
        <dbReference type="Google" id="ProtNLM"/>
    </source>
</evidence>
<accession>A0A061GF08</accession>
<dbReference type="Proteomes" id="UP000026915">
    <property type="component" value="Chromosome 6"/>
</dbReference>
<dbReference type="InterPro" id="IPR036758">
    <property type="entry name" value="At5g01610-like"/>
</dbReference>